<comment type="subcellular location">
    <subcellularLocation>
        <location evidence="3 9">Cytoplasm</location>
    </subcellularLocation>
</comment>
<dbReference type="NCBIfam" id="NF001490">
    <property type="entry name" value="PRK00346.1-4"/>
    <property type="match status" value="1"/>
</dbReference>
<dbReference type="GO" id="GO:0005737">
    <property type="term" value="C:cytoplasm"/>
    <property type="evidence" value="ECO:0007669"/>
    <property type="project" value="UniProtKB-SubCell"/>
</dbReference>
<feature type="binding site" evidence="9">
    <location>
        <position position="9"/>
    </location>
    <ligand>
        <name>a divalent metal cation</name>
        <dbReference type="ChEBI" id="CHEBI:60240"/>
    </ligand>
</feature>
<evidence type="ECO:0000256" key="6">
    <source>
        <dbReference type="ARBA" id="ARBA00022723"/>
    </source>
</evidence>
<comment type="catalytic activity">
    <reaction evidence="1 9">
        <text>a ribonucleoside 5'-phosphate + H2O = a ribonucleoside + phosphate</text>
        <dbReference type="Rhea" id="RHEA:12484"/>
        <dbReference type="ChEBI" id="CHEBI:15377"/>
        <dbReference type="ChEBI" id="CHEBI:18254"/>
        <dbReference type="ChEBI" id="CHEBI:43474"/>
        <dbReference type="ChEBI" id="CHEBI:58043"/>
        <dbReference type="EC" id="3.1.3.5"/>
    </reaction>
</comment>
<dbReference type="OrthoDB" id="9780815at2"/>
<evidence type="ECO:0000256" key="9">
    <source>
        <dbReference type="HAMAP-Rule" id="MF_00060"/>
    </source>
</evidence>
<reference evidence="11 12" key="1">
    <citation type="submission" date="2017-10" db="EMBL/GenBank/DDBJ databases">
        <title>Sedimentibacterium mangrovi gen. nov., sp. nov., a novel member of family Phyllobacteriacea isolated from mangrove sediment.</title>
        <authorList>
            <person name="Liao H."/>
            <person name="Tian Y."/>
        </authorList>
    </citation>
    <scope>NUCLEOTIDE SEQUENCE [LARGE SCALE GENOMIC DNA]</scope>
    <source>
        <strain evidence="11 12">X9-2-2</strain>
    </source>
</reference>
<evidence type="ECO:0000256" key="7">
    <source>
        <dbReference type="ARBA" id="ARBA00022741"/>
    </source>
</evidence>
<dbReference type="HAMAP" id="MF_00060">
    <property type="entry name" value="SurE"/>
    <property type="match status" value="1"/>
</dbReference>
<feature type="domain" description="Survival protein SurE-like phosphatase/nucleotidase" evidence="10">
    <location>
        <begin position="3"/>
        <end position="185"/>
    </location>
</feature>
<gene>
    <name evidence="9" type="primary">surE</name>
    <name evidence="11" type="ORF">CSC94_04685</name>
</gene>
<dbReference type="PANTHER" id="PTHR30457">
    <property type="entry name" value="5'-NUCLEOTIDASE SURE"/>
    <property type="match status" value="1"/>
</dbReference>
<evidence type="ECO:0000313" key="11">
    <source>
        <dbReference type="EMBL" id="PHP67974.1"/>
    </source>
</evidence>
<name>A0A2G1QR91_9HYPH</name>
<keyword evidence="12" id="KW-1185">Reference proteome</keyword>
<dbReference type="NCBIfam" id="TIGR00087">
    <property type="entry name" value="surE"/>
    <property type="match status" value="1"/>
</dbReference>
<comment type="similarity">
    <text evidence="4 9">Belongs to the SurE nucleotidase family.</text>
</comment>
<evidence type="ECO:0000313" key="12">
    <source>
        <dbReference type="Proteomes" id="UP000221168"/>
    </source>
</evidence>
<feature type="binding site" evidence="9">
    <location>
        <position position="92"/>
    </location>
    <ligand>
        <name>a divalent metal cation</name>
        <dbReference type="ChEBI" id="CHEBI:60240"/>
    </ligand>
</feature>
<keyword evidence="8 9" id="KW-0378">Hydrolase</keyword>
<feature type="binding site" evidence="9">
    <location>
        <position position="8"/>
    </location>
    <ligand>
        <name>a divalent metal cation</name>
        <dbReference type="ChEBI" id="CHEBI:60240"/>
    </ligand>
</feature>
<evidence type="ECO:0000256" key="5">
    <source>
        <dbReference type="ARBA" id="ARBA00022490"/>
    </source>
</evidence>
<evidence type="ECO:0000256" key="4">
    <source>
        <dbReference type="ARBA" id="ARBA00011062"/>
    </source>
</evidence>
<dbReference type="InterPro" id="IPR002828">
    <property type="entry name" value="SurE-like_Pase/nucleotidase"/>
</dbReference>
<sequence length="251" mass="27614">MRILLTNDDGIHDEGIAVLERIARQLSDDVWVVAPETDQSGLAHSLTLSHPLRLRKLDDRHFAVRGTPTDCVIMAVRHIMPEPPDLVLSGVNSGTNIADDVTYSGTVAGAMEGTLVGIRSIALSQGYNFSDEGRVVPYEVAETHAVDVLKRCLSAELPEGVLLNVNFPNCRPDEVVGVKVTGQGRIVHGVGIEERRDGRNFPYFWIRFGRKQFDAVEGTDIAALRDNHISVTPLKLDLTAREAQEALRRAF</sequence>
<evidence type="ECO:0000256" key="3">
    <source>
        <dbReference type="ARBA" id="ARBA00004496"/>
    </source>
</evidence>
<keyword evidence="6 9" id="KW-0479">Metal-binding</keyword>
<evidence type="ECO:0000256" key="8">
    <source>
        <dbReference type="ARBA" id="ARBA00022801"/>
    </source>
</evidence>
<evidence type="ECO:0000256" key="1">
    <source>
        <dbReference type="ARBA" id="ARBA00000815"/>
    </source>
</evidence>
<feature type="binding site" evidence="9">
    <location>
        <position position="40"/>
    </location>
    <ligand>
        <name>a divalent metal cation</name>
        <dbReference type="ChEBI" id="CHEBI:60240"/>
    </ligand>
</feature>
<dbReference type="InterPro" id="IPR036523">
    <property type="entry name" value="SurE-like_sf"/>
</dbReference>
<dbReference type="EMBL" id="PDVP01000002">
    <property type="protein sequence ID" value="PHP67974.1"/>
    <property type="molecule type" value="Genomic_DNA"/>
</dbReference>
<dbReference type="GO" id="GO:0004309">
    <property type="term" value="F:exopolyphosphatase activity"/>
    <property type="evidence" value="ECO:0007669"/>
    <property type="project" value="TreeGrafter"/>
</dbReference>
<evidence type="ECO:0000256" key="2">
    <source>
        <dbReference type="ARBA" id="ARBA00001946"/>
    </source>
</evidence>
<dbReference type="SUPFAM" id="SSF64167">
    <property type="entry name" value="SurE-like"/>
    <property type="match status" value="1"/>
</dbReference>
<accession>A0A2G1QR91</accession>
<comment type="cofactor">
    <cofactor evidence="2">
        <name>Mg(2+)</name>
        <dbReference type="ChEBI" id="CHEBI:18420"/>
    </cofactor>
</comment>
<protein>
    <recommendedName>
        <fullName evidence="9">5'-nucleotidase SurE</fullName>
        <ecNumber evidence="9">3.1.3.5</ecNumber>
    </recommendedName>
    <alternativeName>
        <fullName evidence="9">Nucleoside 5'-monophosphate phosphohydrolase</fullName>
    </alternativeName>
</protein>
<dbReference type="GO" id="GO:0008254">
    <property type="term" value="F:3'-nucleotidase activity"/>
    <property type="evidence" value="ECO:0007669"/>
    <property type="project" value="TreeGrafter"/>
</dbReference>
<comment type="cofactor">
    <cofactor evidence="9">
        <name>a divalent metal cation</name>
        <dbReference type="ChEBI" id="CHEBI:60240"/>
    </cofactor>
    <text evidence="9">Binds 1 divalent metal cation per subunit.</text>
</comment>
<proteinExistence type="inferred from homology"/>
<dbReference type="GO" id="GO:0008253">
    <property type="term" value="F:5'-nucleotidase activity"/>
    <property type="evidence" value="ECO:0007669"/>
    <property type="project" value="UniProtKB-UniRule"/>
</dbReference>
<dbReference type="Gene3D" id="3.40.1210.10">
    <property type="entry name" value="Survival protein SurE-like phosphatase/nucleotidase"/>
    <property type="match status" value="1"/>
</dbReference>
<organism evidence="11 12">
    <name type="scientific">Zhengella mangrovi</name>
    <dbReference type="NCBI Taxonomy" id="1982044"/>
    <lineage>
        <taxon>Bacteria</taxon>
        <taxon>Pseudomonadati</taxon>
        <taxon>Pseudomonadota</taxon>
        <taxon>Alphaproteobacteria</taxon>
        <taxon>Hyphomicrobiales</taxon>
        <taxon>Notoacmeibacteraceae</taxon>
        <taxon>Zhengella</taxon>
    </lineage>
</organism>
<comment type="caution">
    <text evidence="11">The sequence shown here is derived from an EMBL/GenBank/DDBJ whole genome shotgun (WGS) entry which is preliminary data.</text>
</comment>
<keyword evidence="7 9" id="KW-0547">Nucleotide-binding</keyword>
<dbReference type="EC" id="3.1.3.5" evidence="9"/>
<dbReference type="GO" id="GO:0000166">
    <property type="term" value="F:nucleotide binding"/>
    <property type="evidence" value="ECO:0007669"/>
    <property type="project" value="UniProtKB-KW"/>
</dbReference>
<comment type="function">
    <text evidence="9">Nucleotidase that shows phosphatase activity on nucleoside 5'-monophosphates.</text>
</comment>
<dbReference type="RefSeq" id="WP_099304311.1">
    <property type="nucleotide sequence ID" value="NZ_PDVP01000002.1"/>
</dbReference>
<dbReference type="Pfam" id="PF01975">
    <property type="entry name" value="SurE"/>
    <property type="match status" value="1"/>
</dbReference>
<dbReference type="FunFam" id="3.40.1210.10:FF:000001">
    <property type="entry name" value="5'/3'-nucleotidase SurE"/>
    <property type="match status" value="1"/>
</dbReference>
<dbReference type="InterPro" id="IPR030048">
    <property type="entry name" value="SurE"/>
</dbReference>
<evidence type="ECO:0000259" key="10">
    <source>
        <dbReference type="Pfam" id="PF01975"/>
    </source>
</evidence>
<keyword evidence="5 9" id="KW-0963">Cytoplasm</keyword>
<dbReference type="Proteomes" id="UP000221168">
    <property type="component" value="Unassembled WGS sequence"/>
</dbReference>
<dbReference type="PANTHER" id="PTHR30457:SF12">
    <property type="entry name" value="5'_3'-NUCLEOTIDASE SURE"/>
    <property type="match status" value="1"/>
</dbReference>
<dbReference type="AlphaFoldDB" id="A0A2G1QR91"/>
<dbReference type="GO" id="GO:0046872">
    <property type="term" value="F:metal ion binding"/>
    <property type="evidence" value="ECO:0007669"/>
    <property type="project" value="UniProtKB-UniRule"/>
</dbReference>